<reference evidence="1" key="2">
    <citation type="journal article" date="2015" name="Fish Shellfish Immunol.">
        <title>Early steps in the European eel (Anguilla anguilla)-Vibrio vulnificus interaction in the gills: Role of the RtxA13 toxin.</title>
        <authorList>
            <person name="Callol A."/>
            <person name="Pajuelo D."/>
            <person name="Ebbesson L."/>
            <person name="Teles M."/>
            <person name="MacKenzie S."/>
            <person name="Amaro C."/>
        </authorList>
    </citation>
    <scope>NUCLEOTIDE SEQUENCE</scope>
</reference>
<proteinExistence type="predicted"/>
<dbReference type="AlphaFoldDB" id="A0A0E9X305"/>
<name>A0A0E9X305_ANGAN</name>
<protein>
    <submittedName>
        <fullName evidence="1">Uncharacterized protein</fullName>
    </submittedName>
</protein>
<dbReference type="PROSITE" id="PS51257">
    <property type="entry name" value="PROKAR_LIPOPROTEIN"/>
    <property type="match status" value="1"/>
</dbReference>
<organism evidence="1">
    <name type="scientific">Anguilla anguilla</name>
    <name type="common">European freshwater eel</name>
    <name type="synonym">Muraena anguilla</name>
    <dbReference type="NCBI Taxonomy" id="7936"/>
    <lineage>
        <taxon>Eukaryota</taxon>
        <taxon>Metazoa</taxon>
        <taxon>Chordata</taxon>
        <taxon>Craniata</taxon>
        <taxon>Vertebrata</taxon>
        <taxon>Euteleostomi</taxon>
        <taxon>Actinopterygii</taxon>
        <taxon>Neopterygii</taxon>
        <taxon>Teleostei</taxon>
        <taxon>Anguilliformes</taxon>
        <taxon>Anguillidae</taxon>
        <taxon>Anguilla</taxon>
    </lineage>
</organism>
<sequence>MQSHKHKDAWGITDEGTLRINLVCLHFSLPLIYSCNLSITATQETSFLDFCQHTLLDLFSPWITLDKRVLQNWVKQNAKTADTKLRFIINLR</sequence>
<reference evidence="1" key="1">
    <citation type="submission" date="2014-11" db="EMBL/GenBank/DDBJ databases">
        <authorList>
            <person name="Amaro Gonzalez C."/>
        </authorList>
    </citation>
    <scope>NUCLEOTIDE SEQUENCE</scope>
</reference>
<evidence type="ECO:0000313" key="1">
    <source>
        <dbReference type="EMBL" id="JAH96841.1"/>
    </source>
</evidence>
<dbReference type="EMBL" id="GBXM01011736">
    <property type="protein sequence ID" value="JAH96841.1"/>
    <property type="molecule type" value="Transcribed_RNA"/>
</dbReference>
<accession>A0A0E9X305</accession>